<dbReference type="PANTHER" id="PTHR32552:SF74">
    <property type="entry name" value="HYDROXAMATE SIDEROPHORE RECEPTOR FHUE"/>
    <property type="match status" value="1"/>
</dbReference>
<dbReference type="InterPro" id="IPR037066">
    <property type="entry name" value="Plug_dom_sf"/>
</dbReference>
<dbReference type="Gene3D" id="2.170.130.10">
    <property type="entry name" value="TonB-dependent receptor, plug domain"/>
    <property type="match status" value="1"/>
</dbReference>
<dbReference type="NCBIfam" id="TIGR01783">
    <property type="entry name" value="TonB-siderophor"/>
    <property type="match status" value="1"/>
</dbReference>
<dbReference type="AlphaFoldDB" id="A0A6I2L7U6"/>
<keyword evidence="11 14" id="KW-0472">Membrane</keyword>
<evidence type="ECO:0000256" key="10">
    <source>
        <dbReference type="ARBA" id="ARBA00023077"/>
    </source>
</evidence>
<dbReference type="Pfam" id="PF07660">
    <property type="entry name" value="STN"/>
    <property type="match status" value="1"/>
</dbReference>
<evidence type="ECO:0000256" key="16">
    <source>
        <dbReference type="SAM" id="MobiDB-lite"/>
    </source>
</evidence>
<keyword evidence="20" id="KW-1185">Reference proteome</keyword>
<keyword evidence="13 14" id="KW-0998">Cell outer membrane</keyword>
<evidence type="ECO:0000256" key="3">
    <source>
        <dbReference type="ARBA" id="ARBA00022448"/>
    </source>
</evidence>
<dbReference type="SUPFAM" id="SSF56935">
    <property type="entry name" value="Porins"/>
    <property type="match status" value="1"/>
</dbReference>
<evidence type="ECO:0000256" key="4">
    <source>
        <dbReference type="ARBA" id="ARBA00022452"/>
    </source>
</evidence>
<keyword evidence="6 14" id="KW-0812">Transmembrane</keyword>
<comment type="subcellular location">
    <subcellularLocation>
        <location evidence="1 14">Cell outer membrane</location>
        <topology evidence="1 14">Multi-pass membrane protein</topology>
    </subcellularLocation>
</comment>
<comment type="caution">
    <text evidence="19">The sequence shown here is derived from an EMBL/GenBank/DDBJ whole genome shotgun (WGS) entry which is preliminary data.</text>
</comment>
<evidence type="ECO:0000256" key="12">
    <source>
        <dbReference type="ARBA" id="ARBA00023170"/>
    </source>
</evidence>
<evidence type="ECO:0000256" key="5">
    <source>
        <dbReference type="ARBA" id="ARBA00022496"/>
    </source>
</evidence>
<evidence type="ECO:0000256" key="14">
    <source>
        <dbReference type="PROSITE-ProRule" id="PRU01360"/>
    </source>
</evidence>
<dbReference type="InterPro" id="IPR012910">
    <property type="entry name" value="Plug_dom"/>
</dbReference>
<dbReference type="GO" id="GO:0009279">
    <property type="term" value="C:cell outer membrane"/>
    <property type="evidence" value="ECO:0007669"/>
    <property type="project" value="UniProtKB-SubCell"/>
</dbReference>
<dbReference type="InterPro" id="IPR039426">
    <property type="entry name" value="TonB-dep_rcpt-like"/>
</dbReference>
<gene>
    <name evidence="19" type="ORF">GJ699_23325</name>
</gene>
<feature type="chain" id="PRO_5026111461" evidence="17">
    <location>
        <begin position="35"/>
        <end position="818"/>
    </location>
</feature>
<dbReference type="GO" id="GO:0015344">
    <property type="term" value="F:siderophore uptake transmembrane transporter activity"/>
    <property type="evidence" value="ECO:0007669"/>
    <property type="project" value="TreeGrafter"/>
</dbReference>
<dbReference type="InterPro" id="IPR010105">
    <property type="entry name" value="TonB_sidphr_rcpt"/>
</dbReference>
<organism evidence="19 20">
    <name type="scientific">Duganella guangzhouensis</name>
    <dbReference type="NCBI Taxonomy" id="2666084"/>
    <lineage>
        <taxon>Bacteria</taxon>
        <taxon>Pseudomonadati</taxon>
        <taxon>Pseudomonadota</taxon>
        <taxon>Betaproteobacteria</taxon>
        <taxon>Burkholderiales</taxon>
        <taxon>Oxalobacteraceae</taxon>
        <taxon>Telluria group</taxon>
        <taxon>Duganella</taxon>
    </lineage>
</organism>
<dbReference type="SMART" id="SM00965">
    <property type="entry name" value="STN"/>
    <property type="match status" value="1"/>
</dbReference>
<evidence type="ECO:0000256" key="1">
    <source>
        <dbReference type="ARBA" id="ARBA00004571"/>
    </source>
</evidence>
<keyword evidence="5" id="KW-0410">Iron transport</keyword>
<dbReference type="GO" id="GO:0015891">
    <property type="term" value="P:siderophore transport"/>
    <property type="evidence" value="ECO:0007669"/>
    <property type="project" value="InterPro"/>
</dbReference>
<keyword evidence="7 17" id="KW-0732">Signal</keyword>
<reference evidence="19 20" key="1">
    <citation type="submission" date="2019-11" db="EMBL/GenBank/DDBJ databases">
        <title>Novel species isolated from a subtropical stream in China.</title>
        <authorList>
            <person name="Lu H."/>
        </authorList>
    </citation>
    <scope>NUCLEOTIDE SEQUENCE [LARGE SCALE GENOMIC DNA]</scope>
    <source>
        <strain evidence="19 20">FT80W</strain>
    </source>
</reference>
<dbReference type="Gene3D" id="3.55.50.30">
    <property type="match status" value="1"/>
</dbReference>
<proteinExistence type="inferred from homology"/>
<evidence type="ECO:0000256" key="6">
    <source>
        <dbReference type="ARBA" id="ARBA00022692"/>
    </source>
</evidence>
<dbReference type="PANTHER" id="PTHR32552">
    <property type="entry name" value="FERRICHROME IRON RECEPTOR-RELATED"/>
    <property type="match status" value="1"/>
</dbReference>
<evidence type="ECO:0000256" key="15">
    <source>
        <dbReference type="RuleBase" id="RU003357"/>
    </source>
</evidence>
<evidence type="ECO:0000256" key="7">
    <source>
        <dbReference type="ARBA" id="ARBA00022729"/>
    </source>
</evidence>
<feature type="compositionally biased region" description="Polar residues" evidence="16">
    <location>
        <begin position="155"/>
        <end position="166"/>
    </location>
</feature>
<dbReference type="Pfam" id="PF00593">
    <property type="entry name" value="TonB_dep_Rec_b-barrel"/>
    <property type="match status" value="1"/>
</dbReference>
<keyword evidence="9" id="KW-0406">Ion transport</keyword>
<evidence type="ECO:0000256" key="8">
    <source>
        <dbReference type="ARBA" id="ARBA00023004"/>
    </source>
</evidence>
<keyword evidence="12 19" id="KW-0675">Receptor</keyword>
<keyword evidence="3 14" id="KW-0813">Transport</keyword>
<evidence type="ECO:0000256" key="17">
    <source>
        <dbReference type="SAM" id="SignalP"/>
    </source>
</evidence>
<evidence type="ECO:0000256" key="11">
    <source>
        <dbReference type="ARBA" id="ARBA00023136"/>
    </source>
</evidence>
<evidence type="ECO:0000256" key="9">
    <source>
        <dbReference type="ARBA" id="ARBA00023065"/>
    </source>
</evidence>
<keyword evidence="10 15" id="KW-0798">TonB box</keyword>
<dbReference type="InterPro" id="IPR000531">
    <property type="entry name" value="Beta-barrel_TonB"/>
</dbReference>
<protein>
    <submittedName>
        <fullName evidence="19">TonB-dependent siderophore receptor</fullName>
    </submittedName>
</protein>
<evidence type="ECO:0000313" key="19">
    <source>
        <dbReference type="EMBL" id="MRW92934.1"/>
    </source>
</evidence>
<dbReference type="FunFam" id="2.170.130.10:FF:000010">
    <property type="entry name" value="Ferripyoverdine receptor"/>
    <property type="match status" value="1"/>
</dbReference>
<dbReference type="PROSITE" id="PS52016">
    <property type="entry name" value="TONB_DEPENDENT_REC_3"/>
    <property type="match status" value="1"/>
</dbReference>
<dbReference type="CDD" id="cd01347">
    <property type="entry name" value="ligand_gated_channel"/>
    <property type="match status" value="1"/>
</dbReference>
<dbReference type="EMBL" id="WKJK01000013">
    <property type="protein sequence ID" value="MRW92934.1"/>
    <property type="molecule type" value="Genomic_DNA"/>
</dbReference>
<feature type="signal peptide" evidence="17">
    <location>
        <begin position="1"/>
        <end position="34"/>
    </location>
</feature>
<dbReference type="Proteomes" id="UP000433309">
    <property type="component" value="Unassembled WGS sequence"/>
</dbReference>
<evidence type="ECO:0000259" key="18">
    <source>
        <dbReference type="SMART" id="SM00965"/>
    </source>
</evidence>
<dbReference type="InterPro" id="IPR036942">
    <property type="entry name" value="Beta-barrel_TonB_sf"/>
</dbReference>
<dbReference type="InterPro" id="IPR011662">
    <property type="entry name" value="Secretin/TonB_short_N"/>
</dbReference>
<keyword evidence="8" id="KW-0408">Iron</keyword>
<feature type="region of interest" description="Disordered" evidence="16">
    <location>
        <begin position="144"/>
        <end position="166"/>
    </location>
</feature>
<sequence length="818" mass="87797">MPASHNPVPKPLTLAVRIAFAATLALSLNPPAHAQTAPAAVVTYDIPAAPLAEALTLYSQQAGVAMVMDASQLRGLRAPALQGSYAVEEGFAILLRGSGYSVARTAVGYVLRPAGVSATPPASAATSAAPADAVLGAVTVTAEADSDGRTEGSGRYTTSGPSRTATGLNMTLKETPQAISIVTQQQMQDQHMRSLDDVADGATGLTYSKLGTERSYFYSRGNAVTDLQIDGMSTSLAESFSTDVLSLNNMAIYDRVEIVRGANGLLQGSGNPSAVINLVRKRPTREFQLSAEVGAASWADYTGQLDVSGSLNQSGSVRGRAVLYGNHANSYRNGAGTNNKLLYLIGEADLAPATTVSFGLTAQKDDHRGYDWGGLPIKADGSFYDLPRSTSLAGPWAHLNRNNYSIFGDLTHYFANGWTVSAAANGIRSKADYLASISTRVSGDTFLLSTSNTLYNDRQWSLNLKANGNFTLFGREHELIIGASNRKDHLYYPYYSATSTSTIDINDPNFWPIPQPAINYASNLNVSYRRSEQGLFAATRLHATDALSVILGTRLSWADYAVKTSYVNSRYDSGRQSVPYAGLVYQLTPQHSLYTSYTNIFSVQQSFGPNGLLDPLKGRNYEGGVKSTFFGGLNTAVAAFQTDQINLPVALNVPATCGAAGNSNCYAAGAKVRTRGVELEASGAPVTGLNLAAGYTYANPSYEEGPNIGKQYNTAIPRRVLKLSGDYTLPGGQWRVGGKLQSQSSMYYQYTGYKVSEGGYSVLDLHANYRYSHHLSVQLNIRNATDKHYYQTIPPTTYFRGLLYGAPRSFAATVRYDY</sequence>
<accession>A0A6I2L7U6</accession>
<dbReference type="Pfam" id="PF07715">
    <property type="entry name" value="Plug"/>
    <property type="match status" value="1"/>
</dbReference>
<evidence type="ECO:0000313" key="20">
    <source>
        <dbReference type="Proteomes" id="UP000433309"/>
    </source>
</evidence>
<keyword evidence="4 14" id="KW-1134">Transmembrane beta strand</keyword>
<evidence type="ECO:0000256" key="2">
    <source>
        <dbReference type="ARBA" id="ARBA00009810"/>
    </source>
</evidence>
<dbReference type="Gene3D" id="2.40.170.20">
    <property type="entry name" value="TonB-dependent receptor, beta-barrel domain"/>
    <property type="match status" value="1"/>
</dbReference>
<comment type="similarity">
    <text evidence="2 14 15">Belongs to the TonB-dependent receptor family.</text>
</comment>
<feature type="domain" description="Secretin/TonB short N-terminal" evidence="18">
    <location>
        <begin position="64"/>
        <end position="114"/>
    </location>
</feature>
<evidence type="ECO:0000256" key="13">
    <source>
        <dbReference type="ARBA" id="ARBA00023237"/>
    </source>
</evidence>
<dbReference type="GO" id="GO:0038023">
    <property type="term" value="F:signaling receptor activity"/>
    <property type="evidence" value="ECO:0007669"/>
    <property type="project" value="InterPro"/>
</dbReference>
<name>A0A6I2L7U6_9BURK</name>